<organism evidence="1 2">
    <name type="scientific">Scutellospora calospora</name>
    <dbReference type="NCBI Taxonomy" id="85575"/>
    <lineage>
        <taxon>Eukaryota</taxon>
        <taxon>Fungi</taxon>
        <taxon>Fungi incertae sedis</taxon>
        <taxon>Mucoromycota</taxon>
        <taxon>Glomeromycotina</taxon>
        <taxon>Glomeromycetes</taxon>
        <taxon>Diversisporales</taxon>
        <taxon>Gigasporaceae</taxon>
        <taxon>Scutellospora</taxon>
    </lineage>
</organism>
<gene>
    <name evidence="1" type="ORF">SCALOS_LOCUS6624</name>
</gene>
<comment type="caution">
    <text evidence="1">The sequence shown here is derived from an EMBL/GenBank/DDBJ whole genome shotgun (WGS) entry which is preliminary data.</text>
</comment>
<name>A0ACA9MKR3_9GLOM</name>
<accession>A0ACA9MKR3</accession>
<reference evidence="1" key="1">
    <citation type="submission" date="2021-06" db="EMBL/GenBank/DDBJ databases">
        <authorList>
            <person name="Kallberg Y."/>
            <person name="Tangrot J."/>
            <person name="Rosling A."/>
        </authorList>
    </citation>
    <scope>NUCLEOTIDE SEQUENCE</scope>
    <source>
        <strain evidence="1">AU212A</strain>
    </source>
</reference>
<evidence type="ECO:0000313" key="2">
    <source>
        <dbReference type="Proteomes" id="UP000789860"/>
    </source>
</evidence>
<evidence type="ECO:0000313" key="1">
    <source>
        <dbReference type="EMBL" id="CAG8592383.1"/>
    </source>
</evidence>
<dbReference type="EMBL" id="CAJVPM010013088">
    <property type="protein sequence ID" value="CAG8592383.1"/>
    <property type="molecule type" value="Genomic_DNA"/>
</dbReference>
<keyword evidence="2" id="KW-1185">Reference proteome</keyword>
<feature type="non-terminal residue" evidence="1">
    <location>
        <position position="1"/>
    </location>
</feature>
<sequence>QKARNNPYIIQATEFAKILLDGCAITNPTPSNSLKDPSSDSSSTSLEEQIEEILSSFIKENIEELSGSENNWNTSKNSDYKLE</sequence>
<protein>
    <submittedName>
        <fullName evidence="1">5039_t:CDS:1</fullName>
    </submittedName>
</protein>
<proteinExistence type="predicted"/>
<dbReference type="Proteomes" id="UP000789860">
    <property type="component" value="Unassembled WGS sequence"/>
</dbReference>